<dbReference type="Proteomes" id="UP000717696">
    <property type="component" value="Unassembled WGS sequence"/>
</dbReference>
<organism evidence="7 8">
    <name type="scientific">Dactylonectria estremocensis</name>
    <dbReference type="NCBI Taxonomy" id="1079267"/>
    <lineage>
        <taxon>Eukaryota</taxon>
        <taxon>Fungi</taxon>
        <taxon>Dikarya</taxon>
        <taxon>Ascomycota</taxon>
        <taxon>Pezizomycotina</taxon>
        <taxon>Sordariomycetes</taxon>
        <taxon>Hypocreomycetidae</taxon>
        <taxon>Hypocreales</taxon>
        <taxon>Nectriaceae</taxon>
        <taxon>Dactylonectria</taxon>
    </lineage>
</organism>
<keyword evidence="2" id="KW-0677">Repeat</keyword>
<dbReference type="GO" id="GO:0000981">
    <property type="term" value="F:DNA-binding transcription factor activity, RNA polymerase II-specific"/>
    <property type="evidence" value="ECO:0007669"/>
    <property type="project" value="TreeGrafter"/>
</dbReference>
<evidence type="ECO:0000313" key="7">
    <source>
        <dbReference type="EMBL" id="KAH7118236.1"/>
    </source>
</evidence>
<evidence type="ECO:0000256" key="5">
    <source>
        <dbReference type="PROSITE-ProRule" id="PRU00042"/>
    </source>
</evidence>
<evidence type="ECO:0000313" key="8">
    <source>
        <dbReference type="Proteomes" id="UP000717696"/>
    </source>
</evidence>
<dbReference type="Gene3D" id="3.30.160.60">
    <property type="entry name" value="Classic Zinc Finger"/>
    <property type="match status" value="2"/>
</dbReference>
<dbReference type="SUPFAM" id="SSF57667">
    <property type="entry name" value="beta-beta-alpha zinc fingers"/>
    <property type="match status" value="1"/>
</dbReference>
<dbReference type="GO" id="GO:0000978">
    <property type="term" value="F:RNA polymerase II cis-regulatory region sequence-specific DNA binding"/>
    <property type="evidence" value="ECO:0007669"/>
    <property type="project" value="TreeGrafter"/>
</dbReference>
<protein>
    <recommendedName>
        <fullName evidence="6">C2H2-type domain-containing protein</fullName>
    </recommendedName>
</protein>
<dbReference type="Pfam" id="PF00096">
    <property type="entry name" value="zf-C2H2"/>
    <property type="match status" value="2"/>
</dbReference>
<dbReference type="InterPro" id="IPR036236">
    <property type="entry name" value="Znf_C2H2_sf"/>
</dbReference>
<keyword evidence="4" id="KW-0862">Zinc</keyword>
<dbReference type="GO" id="GO:0000785">
    <property type="term" value="C:chromatin"/>
    <property type="evidence" value="ECO:0007669"/>
    <property type="project" value="TreeGrafter"/>
</dbReference>
<keyword evidence="8" id="KW-1185">Reference proteome</keyword>
<evidence type="ECO:0000256" key="3">
    <source>
        <dbReference type="ARBA" id="ARBA00022771"/>
    </source>
</evidence>
<feature type="domain" description="C2H2-type" evidence="6">
    <location>
        <begin position="3"/>
        <end position="32"/>
    </location>
</feature>
<evidence type="ECO:0000256" key="1">
    <source>
        <dbReference type="ARBA" id="ARBA00022723"/>
    </source>
</evidence>
<feature type="non-terminal residue" evidence="7">
    <location>
        <position position="55"/>
    </location>
</feature>
<keyword evidence="1" id="KW-0479">Metal-binding</keyword>
<evidence type="ECO:0000259" key="6">
    <source>
        <dbReference type="PROSITE" id="PS50157"/>
    </source>
</evidence>
<dbReference type="AlphaFoldDB" id="A0A9P9DFG5"/>
<dbReference type="PROSITE" id="PS00028">
    <property type="entry name" value="ZINC_FINGER_C2H2_1"/>
    <property type="match status" value="1"/>
</dbReference>
<gene>
    <name evidence="7" type="ORF">B0J13DRAFT_410373</name>
</gene>
<feature type="non-terminal residue" evidence="7">
    <location>
        <position position="1"/>
    </location>
</feature>
<comment type="caution">
    <text evidence="7">The sequence shown here is derived from an EMBL/GenBank/DDBJ whole genome shotgun (WGS) entry which is preliminary data.</text>
</comment>
<dbReference type="PANTHER" id="PTHR14003">
    <property type="entry name" value="TRANSCRIPTIONAL REPRESSOR PROTEIN YY"/>
    <property type="match status" value="1"/>
</dbReference>
<evidence type="ECO:0000256" key="4">
    <source>
        <dbReference type="ARBA" id="ARBA00022833"/>
    </source>
</evidence>
<dbReference type="FunFam" id="3.30.160.60:FF:002343">
    <property type="entry name" value="Zinc finger protein 33A"/>
    <property type="match status" value="1"/>
</dbReference>
<dbReference type="EMBL" id="JAGMUU010000032">
    <property type="protein sequence ID" value="KAH7118236.1"/>
    <property type="molecule type" value="Genomic_DNA"/>
</dbReference>
<proteinExistence type="predicted"/>
<keyword evidence="3 5" id="KW-0863">Zinc-finger</keyword>
<dbReference type="PANTHER" id="PTHR14003:SF20">
    <property type="entry name" value="FINGER DOMAIN PROTEIN, PUTATIVE (AFU_ORTHOLOGUE AFUA_4G10380)-RELATED"/>
    <property type="match status" value="1"/>
</dbReference>
<dbReference type="GO" id="GO:0008270">
    <property type="term" value="F:zinc ion binding"/>
    <property type="evidence" value="ECO:0007669"/>
    <property type="project" value="UniProtKB-KW"/>
</dbReference>
<evidence type="ECO:0000256" key="2">
    <source>
        <dbReference type="ARBA" id="ARBA00022737"/>
    </source>
</evidence>
<reference evidence="7" key="1">
    <citation type="journal article" date="2021" name="Nat. Commun.">
        <title>Genetic determinants of endophytism in the Arabidopsis root mycobiome.</title>
        <authorList>
            <person name="Mesny F."/>
            <person name="Miyauchi S."/>
            <person name="Thiergart T."/>
            <person name="Pickel B."/>
            <person name="Atanasova L."/>
            <person name="Karlsson M."/>
            <person name="Huettel B."/>
            <person name="Barry K.W."/>
            <person name="Haridas S."/>
            <person name="Chen C."/>
            <person name="Bauer D."/>
            <person name="Andreopoulos W."/>
            <person name="Pangilinan J."/>
            <person name="LaButti K."/>
            <person name="Riley R."/>
            <person name="Lipzen A."/>
            <person name="Clum A."/>
            <person name="Drula E."/>
            <person name="Henrissat B."/>
            <person name="Kohler A."/>
            <person name="Grigoriev I.V."/>
            <person name="Martin F.M."/>
            <person name="Hacquard S."/>
        </authorList>
    </citation>
    <scope>NUCLEOTIDE SEQUENCE</scope>
    <source>
        <strain evidence="7">MPI-CAGE-AT-0021</strain>
    </source>
</reference>
<feature type="domain" description="C2H2-type" evidence="6">
    <location>
        <begin position="33"/>
        <end position="55"/>
    </location>
</feature>
<sequence length="55" mass="6379">KKWACELPNCFKSFDRANKLTDHTNTHTGKKPFTCKAAGCTKSFRTRPELTRHIR</sequence>
<name>A0A9P9DFG5_9HYPO</name>
<dbReference type="SMART" id="SM00355">
    <property type="entry name" value="ZnF_C2H2"/>
    <property type="match status" value="2"/>
</dbReference>
<dbReference type="PROSITE" id="PS50157">
    <property type="entry name" value="ZINC_FINGER_C2H2_2"/>
    <property type="match status" value="2"/>
</dbReference>
<dbReference type="OrthoDB" id="5235778at2759"/>
<dbReference type="InterPro" id="IPR013087">
    <property type="entry name" value="Znf_C2H2_type"/>
</dbReference>
<dbReference type="GO" id="GO:0005667">
    <property type="term" value="C:transcription regulator complex"/>
    <property type="evidence" value="ECO:0007669"/>
    <property type="project" value="TreeGrafter"/>
</dbReference>
<accession>A0A9P9DFG5</accession>